<evidence type="ECO:0000256" key="2">
    <source>
        <dbReference type="ARBA" id="ARBA00005045"/>
    </source>
</evidence>
<evidence type="ECO:0000256" key="1">
    <source>
        <dbReference type="ARBA" id="ARBA00004496"/>
    </source>
</evidence>
<evidence type="ECO:0000256" key="13">
    <source>
        <dbReference type="ARBA" id="ARBA00039158"/>
    </source>
</evidence>
<gene>
    <name evidence="18" type="ORF">JKP88DRAFT_269202</name>
</gene>
<evidence type="ECO:0000256" key="11">
    <source>
        <dbReference type="ARBA" id="ARBA00031113"/>
    </source>
</evidence>
<evidence type="ECO:0000256" key="7">
    <source>
        <dbReference type="ARBA" id="ARBA00022741"/>
    </source>
</evidence>
<keyword evidence="16" id="KW-0732">Signal</keyword>
<sequence>MRALQQVPLLSAVAVAAALRTAGAWGMRPSGMLAARGLGANLLARQQWRIGRAIATSASRRRDPRANLLRASAATEVHGRLSADGVSLDAQVVAKQPDIVLSNLRARRAGDEAIETVSSIGGLMEQRTGLIRKRDAALNTRKTLSAQIGKLMKEGKEGDVAAIKEQVAMANAEAGAADAELAEVDERVNDMFMRLPNLLDARVVDGSDEKDNELVLEWGQEYIKEGDEYLWHDDIATRLGGWDPEGASRVAGARFSVLKGQLARLERALGQWFLDVHTQEHGYQEVNVPLLVTRSVLEGTGQLPKFEDDLFQTNHKVGGEDSFLIPTAEVPLTNLVRGQMLDESDLPLAFAALTPCFRAEAGSYGRDTRGLLRQHQFLKVELVRVTSAASSADEHEALTGHAEKILQLLKLPYRKMRLCSGDIGFSARMCYDLEVWLPGQKAFREISSCSNCGDFQARRMGLRYKGKDPYAEEGKGGKGKGKQTTLACHTINGSGVAVGRALVAVLENYFNPKDGTVTVPEVLRPYMGGLLKLTPP</sequence>
<proteinExistence type="inferred from homology"/>
<dbReference type="GO" id="GO:0005737">
    <property type="term" value="C:cytoplasm"/>
    <property type="evidence" value="ECO:0007669"/>
    <property type="project" value="UniProtKB-SubCell"/>
</dbReference>
<organism evidence="18 19">
    <name type="scientific">Tribonema minus</name>
    <dbReference type="NCBI Taxonomy" id="303371"/>
    <lineage>
        <taxon>Eukaryota</taxon>
        <taxon>Sar</taxon>
        <taxon>Stramenopiles</taxon>
        <taxon>Ochrophyta</taxon>
        <taxon>PX clade</taxon>
        <taxon>Xanthophyceae</taxon>
        <taxon>Tribonematales</taxon>
        <taxon>Tribonemataceae</taxon>
        <taxon>Tribonema</taxon>
    </lineage>
</organism>
<evidence type="ECO:0000256" key="10">
    <source>
        <dbReference type="ARBA" id="ARBA00023146"/>
    </source>
</evidence>
<keyword evidence="6" id="KW-0436">Ligase</keyword>
<dbReference type="Gene3D" id="3.30.930.10">
    <property type="entry name" value="Bira Bifunctional Protein, Domain 2"/>
    <property type="match status" value="1"/>
</dbReference>
<keyword evidence="10" id="KW-0030">Aminoacyl-tRNA synthetase</keyword>
<dbReference type="InterPro" id="IPR006195">
    <property type="entry name" value="aa-tRNA-synth_II"/>
</dbReference>
<evidence type="ECO:0000256" key="15">
    <source>
        <dbReference type="ARBA" id="ARBA00048823"/>
    </source>
</evidence>
<dbReference type="GO" id="GO:0006434">
    <property type="term" value="P:seryl-tRNA aminoacylation"/>
    <property type="evidence" value="ECO:0007669"/>
    <property type="project" value="InterPro"/>
</dbReference>
<dbReference type="PROSITE" id="PS50862">
    <property type="entry name" value="AA_TRNA_LIGASE_II"/>
    <property type="match status" value="1"/>
</dbReference>
<dbReference type="EMBL" id="JAFCMP010000536">
    <property type="protein sequence ID" value="KAG5176550.1"/>
    <property type="molecule type" value="Genomic_DNA"/>
</dbReference>
<dbReference type="Pfam" id="PF00587">
    <property type="entry name" value="tRNA-synt_2b"/>
    <property type="match status" value="1"/>
</dbReference>
<dbReference type="InterPro" id="IPR045864">
    <property type="entry name" value="aa-tRNA-synth_II/BPL/LPL"/>
</dbReference>
<comment type="pathway">
    <text evidence="2">Aminoacyl-tRNA biosynthesis; selenocysteinyl-tRNA(Sec) biosynthesis; L-seryl-tRNA(Sec) from L-serine and tRNA(Sec): step 1/1.</text>
</comment>
<evidence type="ECO:0000256" key="12">
    <source>
        <dbReference type="ARBA" id="ARBA00033352"/>
    </source>
</evidence>
<feature type="domain" description="Aminoacyl-transfer RNA synthetases class-II family profile" evidence="17">
    <location>
        <begin position="264"/>
        <end position="520"/>
    </location>
</feature>
<keyword evidence="5" id="KW-0963">Cytoplasm</keyword>
<evidence type="ECO:0000256" key="3">
    <source>
        <dbReference type="ARBA" id="ARBA00010728"/>
    </source>
</evidence>
<evidence type="ECO:0000313" key="19">
    <source>
        <dbReference type="Proteomes" id="UP000664859"/>
    </source>
</evidence>
<dbReference type="Gene3D" id="1.10.287.40">
    <property type="entry name" value="Serine-tRNA synthetase, tRNA binding domain"/>
    <property type="match status" value="1"/>
</dbReference>
<name>A0A835YK02_9STRA</name>
<dbReference type="OrthoDB" id="10264585at2759"/>
<keyword evidence="19" id="KW-1185">Reference proteome</keyword>
<dbReference type="GO" id="GO:0005524">
    <property type="term" value="F:ATP binding"/>
    <property type="evidence" value="ECO:0007669"/>
    <property type="project" value="UniProtKB-KW"/>
</dbReference>
<dbReference type="Pfam" id="PF02403">
    <property type="entry name" value="Seryl_tRNA_N"/>
    <property type="match status" value="1"/>
</dbReference>
<comment type="similarity">
    <text evidence="3">Belongs to the class-II aminoacyl-tRNA synthetase family. Type-1 seryl-tRNA synthetase subfamily.</text>
</comment>
<comment type="subcellular location">
    <subcellularLocation>
        <location evidence="1">Cytoplasm</location>
    </subcellularLocation>
</comment>
<keyword evidence="7" id="KW-0547">Nucleotide-binding</keyword>
<evidence type="ECO:0000256" key="8">
    <source>
        <dbReference type="ARBA" id="ARBA00022840"/>
    </source>
</evidence>
<dbReference type="InterPro" id="IPR002317">
    <property type="entry name" value="Ser-tRNA-ligase_type_1"/>
</dbReference>
<accession>A0A835YK02</accession>
<comment type="catalytic activity">
    <reaction evidence="14">
        <text>tRNA(Sec) + L-serine + ATP = L-seryl-tRNA(Sec) + AMP + diphosphate + H(+)</text>
        <dbReference type="Rhea" id="RHEA:42580"/>
        <dbReference type="Rhea" id="RHEA-COMP:9742"/>
        <dbReference type="Rhea" id="RHEA-COMP:10128"/>
        <dbReference type="ChEBI" id="CHEBI:15378"/>
        <dbReference type="ChEBI" id="CHEBI:30616"/>
        <dbReference type="ChEBI" id="CHEBI:33019"/>
        <dbReference type="ChEBI" id="CHEBI:33384"/>
        <dbReference type="ChEBI" id="CHEBI:78442"/>
        <dbReference type="ChEBI" id="CHEBI:78533"/>
        <dbReference type="ChEBI" id="CHEBI:456215"/>
        <dbReference type="EC" id="6.1.1.11"/>
    </reaction>
</comment>
<dbReference type="InterPro" id="IPR002314">
    <property type="entry name" value="aa-tRNA-synt_IIb"/>
</dbReference>
<dbReference type="Proteomes" id="UP000664859">
    <property type="component" value="Unassembled WGS sequence"/>
</dbReference>
<dbReference type="NCBIfam" id="TIGR00414">
    <property type="entry name" value="serS"/>
    <property type="match status" value="1"/>
</dbReference>
<dbReference type="InterPro" id="IPR010978">
    <property type="entry name" value="tRNA-bd_arm"/>
</dbReference>
<dbReference type="InterPro" id="IPR033729">
    <property type="entry name" value="SerRS_core"/>
</dbReference>
<dbReference type="SUPFAM" id="SSF55681">
    <property type="entry name" value="Class II aaRS and biotin synthetases"/>
    <property type="match status" value="1"/>
</dbReference>
<evidence type="ECO:0000256" key="6">
    <source>
        <dbReference type="ARBA" id="ARBA00022598"/>
    </source>
</evidence>
<dbReference type="PANTHER" id="PTHR43697:SF1">
    <property type="entry name" value="SERINE--TRNA LIGASE"/>
    <property type="match status" value="1"/>
</dbReference>
<evidence type="ECO:0000256" key="16">
    <source>
        <dbReference type="SAM" id="SignalP"/>
    </source>
</evidence>
<dbReference type="InterPro" id="IPR042103">
    <property type="entry name" value="SerRS_1_N_sf"/>
</dbReference>
<protein>
    <recommendedName>
        <fullName evidence="13">Serine--tRNA ligase</fullName>
        <ecNumber evidence="4">6.1.1.11</ecNumber>
    </recommendedName>
    <alternativeName>
        <fullName evidence="11">Seryl-tRNA synthetase</fullName>
    </alternativeName>
    <alternativeName>
        <fullName evidence="12">Seryl-tRNA(Ser/Sec) synthetase</fullName>
    </alternativeName>
</protein>
<dbReference type="EC" id="6.1.1.11" evidence="4"/>
<dbReference type="PANTHER" id="PTHR43697">
    <property type="entry name" value="SERYL-TRNA SYNTHETASE"/>
    <property type="match status" value="1"/>
</dbReference>
<evidence type="ECO:0000259" key="17">
    <source>
        <dbReference type="PROSITE" id="PS50862"/>
    </source>
</evidence>
<evidence type="ECO:0000256" key="14">
    <source>
        <dbReference type="ARBA" id="ARBA00047929"/>
    </source>
</evidence>
<keyword evidence="8" id="KW-0067">ATP-binding</keyword>
<dbReference type="SUPFAM" id="SSF46589">
    <property type="entry name" value="tRNA-binding arm"/>
    <property type="match status" value="1"/>
</dbReference>
<reference evidence="18" key="1">
    <citation type="submission" date="2021-02" db="EMBL/GenBank/DDBJ databases">
        <title>First Annotated Genome of the Yellow-green Alga Tribonema minus.</title>
        <authorList>
            <person name="Mahan K.M."/>
        </authorList>
    </citation>
    <scope>NUCLEOTIDE SEQUENCE</scope>
    <source>
        <strain evidence="18">UTEX B ZZ1240</strain>
    </source>
</reference>
<dbReference type="AlphaFoldDB" id="A0A835YK02"/>
<comment type="catalytic activity">
    <reaction evidence="15">
        <text>tRNA(Ser) + L-serine + ATP = L-seryl-tRNA(Ser) + AMP + diphosphate + H(+)</text>
        <dbReference type="Rhea" id="RHEA:12292"/>
        <dbReference type="Rhea" id="RHEA-COMP:9669"/>
        <dbReference type="Rhea" id="RHEA-COMP:9703"/>
        <dbReference type="ChEBI" id="CHEBI:15378"/>
        <dbReference type="ChEBI" id="CHEBI:30616"/>
        <dbReference type="ChEBI" id="CHEBI:33019"/>
        <dbReference type="ChEBI" id="CHEBI:33384"/>
        <dbReference type="ChEBI" id="CHEBI:78442"/>
        <dbReference type="ChEBI" id="CHEBI:78533"/>
        <dbReference type="ChEBI" id="CHEBI:456215"/>
        <dbReference type="EC" id="6.1.1.11"/>
    </reaction>
</comment>
<feature type="chain" id="PRO_5032414901" description="Serine--tRNA ligase" evidence="16">
    <location>
        <begin position="25"/>
        <end position="536"/>
    </location>
</feature>
<evidence type="ECO:0000313" key="18">
    <source>
        <dbReference type="EMBL" id="KAG5176550.1"/>
    </source>
</evidence>
<evidence type="ECO:0000256" key="4">
    <source>
        <dbReference type="ARBA" id="ARBA00012840"/>
    </source>
</evidence>
<comment type="caution">
    <text evidence="18">The sequence shown here is derived from an EMBL/GenBank/DDBJ whole genome shotgun (WGS) entry which is preliminary data.</text>
</comment>
<dbReference type="GO" id="GO:0004828">
    <property type="term" value="F:serine-tRNA ligase activity"/>
    <property type="evidence" value="ECO:0007669"/>
    <property type="project" value="UniProtKB-EC"/>
</dbReference>
<feature type="signal peptide" evidence="16">
    <location>
        <begin position="1"/>
        <end position="24"/>
    </location>
</feature>
<dbReference type="PRINTS" id="PR00981">
    <property type="entry name" value="TRNASYNTHSER"/>
</dbReference>
<evidence type="ECO:0000256" key="5">
    <source>
        <dbReference type="ARBA" id="ARBA00022490"/>
    </source>
</evidence>
<dbReference type="CDD" id="cd00770">
    <property type="entry name" value="SerRS_core"/>
    <property type="match status" value="1"/>
</dbReference>
<dbReference type="InterPro" id="IPR015866">
    <property type="entry name" value="Ser-tRNA-synth_1_N"/>
</dbReference>
<keyword evidence="9" id="KW-0648">Protein biosynthesis</keyword>
<evidence type="ECO:0000256" key="9">
    <source>
        <dbReference type="ARBA" id="ARBA00022917"/>
    </source>
</evidence>